<gene>
    <name evidence="2" type="ORF">LCGC14_2712630</name>
</gene>
<dbReference type="Pfam" id="PF00072">
    <property type="entry name" value="Response_reg"/>
    <property type="match status" value="1"/>
</dbReference>
<name>A0A0F9C493_9ZZZZ</name>
<feature type="non-terminal residue" evidence="2">
    <location>
        <position position="216"/>
    </location>
</feature>
<dbReference type="Gene3D" id="3.40.50.2300">
    <property type="match status" value="1"/>
</dbReference>
<dbReference type="GO" id="GO:0000160">
    <property type="term" value="P:phosphorelay signal transduction system"/>
    <property type="evidence" value="ECO:0007669"/>
    <property type="project" value="InterPro"/>
</dbReference>
<dbReference type="EMBL" id="LAZR01048636">
    <property type="protein sequence ID" value="KKK91471.1"/>
    <property type="molecule type" value="Genomic_DNA"/>
</dbReference>
<dbReference type="SUPFAM" id="SSF52172">
    <property type="entry name" value="CheY-like"/>
    <property type="match status" value="1"/>
</dbReference>
<dbReference type="InterPro" id="IPR052048">
    <property type="entry name" value="ST_Response_Regulator"/>
</dbReference>
<feature type="domain" description="Response regulatory" evidence="1">
    <location>
        <begin position="5"/>
        <end position="119"/>
    </location>
</feature>
<evidence type="ECO:0000313" key="2">
    <source>
        <dbReference type="EMBL" id="KKK91471.1"/>
    </source>
</evidence>
<dbReference type="PROSITE" id="PS50110">
    <property type="entry name" value="RESPONSE_REGULATORY"/>
    <property type="match status" value="1"/>
</dbReference>
<comment type="caution">
    <text evidence="2">The sequence shown here is derived from an EMBL/GenBank/DDBJ whole genome shotgun (WGS) entry which is preliminary data.</text>
</comment>
<dbReference type="PANTHER" id="PTHR43228">
    <property type="entry name" value="TWO-COMPONENT RESPONSE REGULATOR"/>
    <property type="match status" value="1"/>
</dbReference>
<dbReference type="CDD" id="cd00156">
    <property type="entry name" value="REC"/>
    <property type="match status" value="1"/>
</dbReference>
<dbReference type="AlphaFoldDB" id="A0A0F9C493"/>
<evidence type="ECO:0000259" key="1">
    <source>
        <dbReference type="PROSITE" id="PS50110"/>
    </source>
</evidence>
<dbReference type="InterPro" id="IPR001789">
    <property type="entry name" value="Sig_transdc_resp-reg_receiver"/>
</dbReference>
<proteinExistence type="predicted"/>
<reference evidence="2" key="1">
    <citation type="journal article" date="2015" name="Nature">
        <title>Complex archaea that bridge the gap between prokaryotes and eukaryotes.</title>
        <authorList>
            <person name="Spang A."/>
            <person name="Saw J.H."/>
            <person name="Jorgensen S.L."/>
            <person name="Zaremba-Niedzwiedzka K."/>
            <person name="Martijn J."/>
            <person name="Lind A.E."/>
            <person name="van Eijk R."/>
            <person name="Schleper C."/>
            <person name="Guy L."/>
            <person name="Ettema T.J."/>
        </authorList>
    </citation>
    <scope>NUCLEOTIDE SEQUENCE</scope>
</reference>
<organism evidence="2">
    <name type="scientific">marine sediment metagenome</name>
    <dbReference type="NCBI Taxonomy" id="412755"/>
    <lineage>
        <taxon>unclassified sequences</taxon>
        <taxon>metagenomes</taxon>
        <taxon>ecological metagenomes</taxon>
    </lineage>
</organism>
<sequence>MKQIRILWTDDEIDLLRPHILFLEEKGYMVMTAQNGDEAVKLVEEENFDLIFLDENMPGMSGLETLNIIKTMNPGIPVVMITKSEEEDIMDQAIGSKINDYLIKPVKPKQILLSIKKNIDTKRLITDRTTSAYQAEFARIQMLINTAYHFEDWVEIHKKLTYWDLELESSTDDGLEEILKMQKSEANSGFAKFIKTNYHTWFTGKDEDAPLLSPHV</sequence>
<protein>
    <recommendedName>
        <fullName evidence="1">Response regulatory domain-containing protein</fullName>
    </recommendedName>
</protein>
<dbReference type="InterPro" id="IPR011006">
    <property type="entry name" value="CheY-like_superfamily"/>
</dbReference>
<dbReference type="PANTHER" id="PTHR43228:SF1">
    <property type="entry name" value="TWO-COMPONENT RESPONSE REGULATOR ARR22"/>
    <property type="match status" value="1"/>
</dbReference>
<accession>A0A0F9C493</accession>
<dbReference type="SMART" id="SM00448">
    <property type="entry name" value="REC"/>
    <property type="match status" value="1"/>
</dbReference>